<dbReference type="CDD" id="cd06581">
    <property type="entry name" value="TM_PBP1_LivM_like"/>
    <property type="match status" value="1"/>
</dbReference>
<feature type="transmembrane region" description="Helical" evidence="6">
    <location>
        <begin position="185"/>
        <end position="204"/>
    </location>
</feature>
<keyword evidence="4 6" id="KW-1133">Transmembrane helix</keyword>
<feature type="transmembrane region" description="Helical" evidence="6">
    <location>
        <begin position="135"/>
        <end position="153"/>
    </location>
</feature>
<dbReference type="Pfam" id="PF02653">
    <property type="entry name" value="BPD_transp_2"/>
    <property type="match status" value="1"/>
</dbReference>
<keyword evidence="5 6" id="KW-0472">Membrane</keyword>
<keyword evidence="2" id="KW-1003">Cell membrane</keyword>
<dbReference type="InterPro" id="IPR001851">
    <property type="entry name" value="ABC_transp_permease"/>
</dbReference>
<dbReference type="OrthoDB" id="9814461at2"/>
<evidence type="ECO:0000256" key="3">
    <source>
        <dbReference type="ARBA" id="ARBA00022692"/>
    </source>
</evidence>
<comment type="subcellular location">
    <subcellularLocation>
        <location evidence="1">Cell membrane</location>
        <topology evidence="1">Multi-pass membrane protein</topology>
    </subcellularLocation>
</comment>
<dbReference type="RefSeq" id="WP_147845143.1">
    <property type="nucleotide sequence ID" value="NZ_VDUZ01000001.1"/>
</dbReference>
<feature type="transmembrane region" description="Helical" evidence="6">
    <location>
        <begin position="27"/>
        <end position="48"/>
    </location>
</feature>
<dbReference type="InterPro" id="IPR043428">
    <property type="entry name" value="LivM-like"/>
</dbReference>
<sequence length="362" mass="39461">MFHRESGIFKTTYAADMALYPLPIAKATVAVIAAAVVLLPFVLGALMPALSANYYLSIINLIFIAIVGALGLNILVGYTGQISIGHAAFMSVGAYTAANLAVRWDLPFWITLPAGGLMAALIGAVVGIPSLRIKGLYLAIATLAGQLIIEWTINHVPAISGGAQASIEVPKPHLFGYEFKTQGQLYFFLLFFVALAIVATLNLVRSRIGRAFVAIRDQDIAAEIIGINIYRYKLLAFAISSFYAGVTGVLYTYYLGIANYEQFQIVVSIDYLAMIIIGGLGSVLGSVLGAIFVTLLPIAITWIVESLGTLVFEMQQIQHVVSNVRVITFGLLIIVFLVLEPEGLNRLWRNIRNYFRVWPFSY</sequence>
<keyword evidence="3 6" id="KW-0812">Transmembrane</keyword>
<keyword evidence="8" id="KW-1185">Reference proteome</keyword>
<reference evidence="7 8" key="1">
    <citation type="submission" date="2019-06" db="EMBL/GenBank/DDBJ databases">
        <title>New taxonomy in bacterial strain CC-CFT640, isolated from vineyard.</title>
        <authorList>
            <person name="Lin S.-Y."/>
            <person name="Tsai C.-F."/>
            <person name="Young C.-C."/>
        </authorList>
    </citation>
    <scope>NUCLEOTIDE SEQUENCE [LARGE SCALE GENOMIC DNA]</scope>
    <source>
        <strain evidence="7 8">CC-CFT640</strain>
    </source>
</reference>
<name>A0A5C8PW20_9HYPH</name>
<proteinExistence type="predicted"/>
<evidence type="ECO:0000313" key="7">
    <source>
        <dbReference type="EMBL" id="TXL82437.1"/>
    </source>
</evidence>
<dbReference type="GO" id="GO:0015658">
    <property type="term" value="F:branched-chain amino acid transmembrane transporter activity"/>
    <property type="evidence" value="ECO:0007669"/>
    <property type="project" value="InterPro"/>
</dbReference>
<organism evidence="7 8">
    <name type="scientific">Vineibacter terrae</name>
    <dbReference type="NCBI Taxonomy" id="2586908"/>
    <lineage>
        <taxon>Bacteria</taxon>
        <taxon>Pseudomonadati</taxon>
        <taxon>Pseudomonadota</taxon>
        <taxon>Alphaproteobacteria</taxon>
        <taxon>Hyphomicrobiales</taxon>
        <taxon>Vineibacter</taxon>
    </lineage>
</organism>
<accession>A0A5C8PW20</accession>
<feature type="transmembrane region" description="Helical" evidence="6">
    <location>
        <begin position="108"/>
        <end position="128"/>
    </location>
</feature>
<dbReference type="EMBL" id="VDUZ01000001">
    <property type="protein sequence ID" value="TXL82437.1"/>
    <property type="molecule type" value="Genomic_DNA"/>
</dbReference>
<dbReference type="PANTHER" id="PTHR30482:SF5">
    <property type="entry name" value="ABC TRANSPORTER PERMEASE PROTEIN"/>
    <property type="match status" value="1"/>
</dbReference>
<feature type="transmembrane region" description="Helical" evidence="6">
    <location>
        <begin position="54"/>
        <end position="76"/>
    </location>
</feature>
<feature type="transmembrane region" description="Helical" evidence="6">
    <location>
        <begin position="320"/>
        <end position="339"/>
    </location>
</feature>
<feature type="transmembrane region" description="Helical" evidence="6">
    <location>
        <begin position="83"/>
        <end position="102"/>
    </location>
</feature>
<evidence type="ECO:0000256" key="1">
    <source>
        <dbReference type="ARBA" id="ARBA00004651"/>
    </source>
</evidence>
<evidence type="ECO:0000256" key="4">
    <source>
        <dbReference type="ARBA" id="ARBA00022989"/>
    </source>
</evidence>
<evidence type="ECO:0000313" key="8">
    <source>
        <dbReference type="Proteomes" id="UP000321638"/>
    </source>
</evidence>
<evidence type="ECO:0000256" key="6">
    <source>
        <dbReference type="SAM" id="Phobius"/>
    </source>
</evidence>
<comment type="caution">
    <text evidence="7">The sequence shown here is derived from an EMBL/GenBank/DDBJ whole genome shotgun (WGS) entry which is preliminary data.</text>
</comment>
<dbReference type="GO" id="GO:0005886">
    <property type="term" value="C:plasma membrane"/>
    <property type="evidence" value="ECO:0007669"/>
    <property type="project" value="UniProtKB-SubCell"/>
</dbReference>
<evidence type="ECO:0000256" key="2">
    <source>
        <dbReference type="ARBA" id="ARBA00022475"/>
    </source>
</evidence>
<dbReference type="Proteomes" id="UP000321638">
    <property type="component" value="Unassembled WGS sequence"/>
</dbReference>
<protein>
    <submittedName>
        <fullName evidence="7">Branched-chain amino acid ABC transporter permease</fullName>
    </submittedName>
</protein>
<evidence type="ECO:0000256" key="5">
    <source>
        <dbReference type="ARBA" id="ARBA00023136"/>
    </source>
</evidence>
<gene>
    <name evidence="7" type="ORF">FHP25_01710</name>
</gene>
<dbReference type="PANTHER" id="PTHR30482">
    <property type="entry name" value="HIGH-AFFINITY BRANCHED-CHAIN AMINO ACID TRANSPORT SYSTEM PERMEASE"/>
    <property type="match status" value="1"/>
</dbReference>
<feature type="transmembrane region" description="Helical" evidence="6">
    <location>
        <begin position="234"/>
        <end position="254"/>
    </location>
</feature>
<dbReference type="AlphaFoldDB" id="A0A5C8PW20"/>